<name>A0ABY5FLQ4_9BACL</name>
<evidence type="ECO:0000256" key="5">
    <source>
        <dbReference type="ARBA" id="ARBA00023163"/>
    </source>
</evidence>
<dbReference type="PROSITE" id="PS50110">
    <property type="entry name" value="RESPONSE_REGULATORY"/>
    <property type="match status" value="1"/>
</dbReference>
<dbReference type="InterPro" id="IPR011006">
    <property type="entry name" value="CheY-like_superfamily"/>
</dbReference>
<dbReference type="InterPro" id="IPR036388">
    <property type="entry name" value="WH-like_DNA-bd_sf"/>
</dbReference>
<evidence type="ECO:0000259" key="8">
    <source>
        <dbReference type="PROSITE" id="PS50110"/>
    </source>
</evidence>
<keyword evidence="4 7" id="KW-0238">DNA-binding</keyword>
<dbReference type="SUPFAM" id="SSF52172">
    <property type="entry name" value="CheY-like"/>
    <property type="match status" value="1"/>
</dbReference>
<evidence type="ECO:0000256" key="2">
    <source>
        <dbReference type="ARBA" id="ARBA00023012"/>
    </source>
</evidence>
<keyword evidence="1 6" id="KW-0597">Phosphoprotein</keyword>
<dbReference type="EMBL" id="CP101462">
    <property type="protein sequence ID" value="UTT42534.1"/>
    <property type="molecule type" value="Genomic_DNA"/>
</dbReference>
<dbReference type="SMART" id="SM00862">
    <property type="entry name" value="Trans_reg_C"/>
    <property type="match status" value="1"/>
</dbReference>
<dbReference type="CDD" id="cd00383">
    <property type="entry name" value="trans_reg_C"/>
    <property type="match status" value="1"/>
</dbReference>
<dbReference type="Pfam" id="PF00072">
    <property type="entry name" value="Response_reg"/>
    <property type="match status" value="1"/>
</dbReference>
<proteinExistence type="predicted"/>
<dbReference type="SMART" id="SM00448">
    <property type="entry name" value="REC"/>
    <property type="match status" value="1"/>
</dbReference>
<feature type="domain" description="Response regulatory" evidence="8">
    <location>
        <begin position="6"/>
        <end position="119"/>
    </location>
</feature>
<evidence type="ECO:0000313" key="11">
    <source>
        <dbReference type="Proteomes" id="UP001060325"/>
    </source>
</evidence>
<feature type="DNA-binding region" description="OmpR/PhoB-type" evidence="7">
    <location>
        <begin position="133"/>
        <end position="230"/>
    </location>
</feature>
<dbReference type="InterPro" id="IPR001867">
    <property type="entry name" value="OmpR/PhoB-type_DNA-bd"/>
</dbReference>
<dbReference type="Gene3D" id="3.40.50.2300">
    <property type="match status" value="1"/>
</dbReference>
<dbReference type="Pfam" id="PF00486">
    <property type="entry name" value="Trans_reg_C"/>
    <property type="match status" value="1"/>
</dbReference>
<dbReference type="PANTHER" id="PTHR48111">
    <property type="entry name" value="REGULATOR OF RPOS"/>
    <property type="match status" value="1"/>
</dbReference>
<accession>A0ABY5FLQ4</accession>
<gene>
    <name evidence="10" type="ORF">NMQ00_13530</name>
</gene>
<evidence type="ECO:0000256" key="4">
    <source>
        <dbReference type="ARBA" id="ARBA00023125"/>
    </source>
</evidence>
<dbReference type="CDD" id="cd17574">
    <property type="entry name" value="REC_OmpR"/>
    <property type="match status" value="1"/>
</dbReference>
<evidence type="ECO:0000256" key="3">
    <source>
        <dbReference type="ARBA" id="ARBA00023015"/>
    </source>
</evidence>
<dbReference type="PANTHER" id="PTHR48111:SF2">
    <property type="entry name" value="RESPONSE REGULATOR SAER"/>
    <property type="match status" value="1"/>
</dbReference>
<protein>
    <submittedName>
        <fullName evidence="10">Response regulator transcription factor</fullName>
    </submittedName>
</protein>
<dbReference type="PROSITE" id="PS51755">
    <property type="entry name" value="OMPR_PHOB"/>
    <property type="match status" value="1"/>
</dbReference>
<evidence type="ECO:0000256" key="6">
    <source>
        <dbReference type="PROSITE-ProRule" id="PRU00169"/>
    </source>
</evidence>
<reference evidence="10" key="1">
    <citation type="submission" date="2022-07" db="EMBL/GenBank/DDBJ databases">
        <title>Complete genome of CX2.</title>
        <authorList>
            <person name="Cao G."/>
        </authorList>
    </citation>
    <scope>NUCLEOTIDE SEQUENCE</scope>
    <source>
        <strain evidence="10">CX2</strain>
    </source>
</reference>
<keyword evidence="2" id="KW-0902">Two-component regulatory system</keyword>
<evidence type="ECO:0000256" key="7">
    <source>
        <dbReference type="PROSITE-ProRule" id="PRU01091"/>
    </source>
</evidence>
<feature type="domain" description="OmpR/PhoB-type" evidence="9">
    <location>
        <begin position="133"/>
        <end position="230"/>
    </location>
</feature>
<evidence type="ECO:0000313" key="10">
    <source>
        <dbReference type="EMBL" id="UTT42534.1"/>
    </source>
</evidence>
<dbReference type="Proteomes" id="UP001060325">
    <property type="component" value="Chromosome"/>
</dbReference>
<dbReference type="InterPro" id="IPR039420">
    <property type="entry name" value="WalR-like"/>
</dbReference>
<organism evidence="10 11">
    <name type="scientific">Exiguobacterium aurantiacum</name>
    <dbReference type="NCBI Taxonomy" id="33987"/>
    <lineage>
        <taxon>Bacteria</taxon>
        <taxon>Bacillati</taxon>
        <taxon>Bacillota</taxon>
        <taxon>Bacilli</taxon>
        <taxon>Bacillales</taxon>
        <taxon>Bacillales Family XII. Incertae Sedis</taxon>
        <taxon>Exiguobacterium</taxon>
    </lineage>
</organism>
<dbReference type="Gene3D" id="1.10.10.10">
    <property type="entry name" value="Winged helix-like DNA-binding domain superfamily/Winged helix DNA-binding domain"/>
    <property type="match status" value="1"/>
</dbReference>
<dbReference type="RefSeq" id="WP_255177098.1">
    <property type="nucleotide sequence ID" value="NZ_CP101462.1"/>
</dbReference>
<keyword evidence="5" id="KW-0804">Transcription</keyword>
<evidence type="ECO:0000259" key="9">
    <source>
        <dbReference type="PROSITE" id="PS51755"/>
    </source>
</evidence>
<feature type="modified residue" description="4-aspartylphosphate" evidence="6">
    <location>
        <position position="55"/>
    </location>
</feature>
<evidence type="ECO:0000256" key="1">
    <source>
        <dbReference type="ARBA" id="ARBA00022553"/>
    </source>
</evidence>
<sequence length="230" mass="26558">MRSQPTILIADDDEAIRELLAIYLKNEGYALRFAKTGQEVLDIVAHEPIDLLILDWMMPVMDGISTCIEIRKTQFMPILMLTAKTSDLDLMQGISVGADDYMKKPFNPLEVTLRVKSLLRRYRDYGAHQASQSGKLMFQELTLDVQTRQCQKGETLIRLTPKEFDILAYFMRHPNQVLTVEQIYEAVWGEDAFEVDNTVMVHITKIREKIEDTPRKPSFIKTVWGVGYRL</sequence>
<keyword evidence="3" id="KW-0805">Transcription regulation</keyword>
<dbReference type="InterPro" id="IPR001789">
    <property type="entry name" value="Sig_transdc_resp-reg_receiver"/>
</dbReference>
<keyword evidence="11" id="KW-1185">Reference proteome</keyword>